<gene>
    <name evidence="1" type="ORF">CCMP2556_LOCUS23889</name>
</gene>
<reference evidence="1 2" key="1">
    <citation type="submission" date="2024-02" db="EMBL/GenBank/DDBJ databases">
        <authorList>
            <person name="Chen Y."/>
            <person name="Shah S."/>
            <person name="Dougan E. K."/>
            <person name="Thang M."/>
            <person name="Chan C."/>
        </authorList>
    </citation>
    <scope>NUCLEOTIDE SEQUENCE [LARGE SCALE GENOMIC DNA]</scope>
</reference>
<sequence>MASALARFNCSARCLSRSGCLAPLQRSAGQVRAAAGFWAPHGMYGEPAPDPTNGRARWHTRDGDFVNNWKNKEHPPYGAHNSQEYDEKHGRWWWQKKEVMRPKLYTTIGQHARKPGLSRTIVRWAGCTPNFKKLKRDVYRKRWPKPEHLNYRLFAEFCLKEFKKRTLLETAHTLPLYGAGCKFWRAPDETHGETKGQYFIADKVEYKLRPIKGEIRGTQYLFGRPARQGIAPIAKSLGSWRFEAPAGAHPLVYRPPFPTFDSKTEE</sequence>
<dbReference type="Proteomes" id="UP001642484">
    <property type="component" value="Unassembled WGS sequence"/>
</dbReference>
<proteinExistence type="predicted"/>
<evidence type="ECO:0000313" key="1">
    <source>
        <dbReference type="EMBL" id="CAK9045827.1"/>
    </source>
</evidence>
<protein>
    <submittedName>
        <fullName evidence="1">Uncharacterized protein</fullName>
    </submittedName>
</protein>
<organism evidence="1 2">
    <name type="scientific">Durusdinium trenchii</name>
    <dbReference type="NCBI Taxonomy" id="1381693"/>
    <lineage>
        <taxon>Eukaryota</taxon>
        <taxon>Sar</taxon>
        <taxon>Alveolata</taxon>
        <taxon>Dinophyceae</taxon>
        <taxon>Suessiales</taxon>
        <taxon>Symbiodiniaceae</taxon>
        <taxon>Durusdinium</taxon>
    </lineage>
</organism>
<dbReference type="EMBL" id="CAXAMN010015446">
    <property type="protein sequence ID" value="CAK9045827.1"/>
    <property type="molecule type" value="Genomic_DNA"/>
</dbReference>
<evidence type="ECO:0000313" key="2">
    <source>
        <dbReference type="Proteomes" id="UP001642484"/>
    </source>
</evidence>
<name>A0ABP0M503_9DINO</name>
<keyword evidence="2" id="KW-1185">Reference proteome</keyword>
<comment type="caution">
    <text evidence="1">The sequence shown here is derived from an EMBL/GenBank/DDBJ whole genome shotgun (WGS) entry which is preliminary data.</text>
</comment>
<accession>A0ABP0M503</accession>